<evidence type="ECO:0000256" key="1">
    <source>
        <dbReference type="SAM" id="MobiDB-lite"/>
    </source>
</evidence>
<name>A0ABZ2PX93_9BURK</name>
<keyword evidence="3" id="KW-1185">Reference proteome</keyword>
<dbReference type="Proteomes" id="UP001493153">
    <property type="component" value="Chromosome"/>
</dbReference>
<organism evidence="2 3">
    <name type="scientific">Mycetohabitans rhizoxinica</name>
    <dbReference type="NCBI Taxonomy" id="412963"/>
    <lineage>
        <taxon>Bacteria</taxon>
        <taxon>Pseudomonadati</taxon>
        <taxon>Pseudomonadota</taxon>
        <taxon>Betaproteobacteria</taxon>
        <taxon>Burkholderiales</taxon>
        <taxon>Burkholderiaceae</taxon>
        <taxon>Mycetohabitans</taxon>
    </lineage>
</organism>
<sequence length="298" mass="34178">MKTSVVQQYAMRQSSRRSSRQPSERGDESTPAFDLAPVQAALARLSPASQTSHEGEWIPYQQLAEVFQEGDIVYGLDAPRKRALDTLKQAGFSNLDQGSGGTQKREALPPKKILIQNDLTNAVWDPLDKPYVYQSDKRIKKALSDAQRGIAFKTFLSRHARYNVASEVSPSQQLTLEASKALWKKTSKAGLEYQLLVRQKNIHFIVDGIDENLSAVAGKIGHGTSITSSELRWLYRHQKTEQVKQYVRFWKEDREVPHDEIFSQKKWRFGPDYEQMYRPKQSYWHASWLTSARPPRPK</sequence>
<feature type="compositionally biased region" description="Polar residues" evidence="1">
    <location>
        <begin position="1"/>
        <end position="11"/>
    </location>
</feature>
<reference evidence="2 3" key="1">
    <citation type="submission" date="2020-09" db="EMBL/GenBank/DDBJ databases">
        <title>Genome sequences of Mycetohabitans spp.</title>
        <authorList>
            <person name="Carter M.E."/>
            <person name="Carpenter S.C.D."/>
            <person name="Bogdanove A.J."/>
        </authorList>
    </citation>
    <scope>NUCLEOTIDE SEQUENCE [LARGE SCALE GENOMIC DNA]</scope>
    <source>
        <strain evidence="2 3">B12</strain>
    </source>
</reference>
<evidence type="ECO:0000313" key="2">
    <source>
        <dbReference type="EMBL" id="WXK39612.1"/>
    </source>
</evidence>
<feature type="region of interest" description="Disordered" evidence="1">
    <location>
        <begin position="1"/>
        <end position="34"/>
    </location>
</feature>
<accession>A0ABZ2PX93</accession>
<dbReference type="EMBL" id="CP062176">
    <property type="protein sequence ID" value="WXK39612.1"/>
    <property type="molecule type" value="Genomic_DNA"/>
</dbReference>
<gene>
    <name evidence="2" type="ORF">IHE29_10160</name>
</gene>
<protein>
    <submittedName>
        <fullName evidence="2">Uncharacterized protein</fullName>
    </submittedName>
</protein>
<dbReference type="RefSeq" id="WP_237070209.1">
    <property type="nucleotide sequence ID" value="NZ_CP062171.1"/>
</dbReference>
<evidence type="ECO:0000313" key="3">
    <source>
        <dbReference type="Proteomes" id="UP001493153"/>
    </source>
</evidence>
<proteinExistence type="predicted"/>